<dbReference type="EMBL" id="CP126219">
    <property type="protein sequence ID" value="WIA20827.1"/>
    <property type="molecule type" value="Genomic_DNA"/>
</dbReference>
<dbReference type="PANTHER" id="PTHR47661:SF2">
    <property type="entry name" value="PHOSPHOGLUCAN PHOSPHATASE LSF1, CHLOROPLASTIC"/>
    <property type="match status" value="1"/>
</dbReference>
<gene>
    <name evidence="1" type="ORF">OEZ85_005181</name>
</gene>
<reference evidence="1 2" key="1">
    <citation type="submission" date="2023-05" db="EMBL/GenBank/DDBJ databases">
        <title>A 100% complete, gapless, phased diploid assembly of the Scenedesmus obliquus UTEX 3031 genome.</title>
        <authorList>
            <person name="Biondi T.C."/>
            <person name="Hanschen E.R."/>
            <person name="Kwon T."/>
            <person name="Eng W."/>
            <person name="Kruse C.P.S."/>
            <person name="Koehler S.I."/>
            <person name="Kunde Y."/>
            <person name="Gleasner C.D."/>
            <person name="You Mak K.T."/>
            <person name="Polle J."/>
            <person name="Hovde B.T."/>
            <person name="Starkenburg S.R."/>
        </authorList>
    </citation>
    <scope>NUCLEOTIDE SEQUENCE [LARGE SCALE GENOMIC DNA]</scope>
    <source>
        <strain evidence="1 2">DOE0152z</strain>
    </source>
</reference>
<dbReference type="PANTHER" id="PTHR47661">
    <property type="entry name" value="PHOSPHOGLUCAN PHOSPHATASE LSF1, CHLOROPLASTIC"/>
    <property type="match status" value="1"/>
</dbReference>
<protein>
    <recommendedName>
        <fullName evidence="3">PDZ domain-containing protein</fullName>
    </recommendedName>
</protein>
<sequence>MSFHSQQLRVAGRSWRPCPRQFLSGALPKQQRATPREQQLVVAAAADAAEAAAAAGDAPQPQQQPQGVSVKLRKPVGIVFAQNKNGPVFVEEIASGSNAEKCGEVQVGDVLDQCSAIVLKAGKEGQYEKEGYGQRPYDNWETVMIDCNGREFKTVMNALKSNNERWGINHVTLVFRKPTADEAALCVQAQA</sequence>
<proteinExistence type="predicted"/>
<dbReference type="InterPro" id="IPR036034">
    <property type="entry name" value="PDZ_sf"/>
</dbReference>
<dbReference type="Gene3D" id="2.30.42.10">
    <property type="match status" value="1"/>
</dbReference>
<accession>A0ABY8UH24</accession>
<evidence type="ECO:0008006" key="3">
    <source>
        <dbReference type="Google" id="ProtNLM"/>
    </source>
</evidence>
<evidence type="ECO:0000313" key="1">
    <source>
        <dbReference type="EMBL" id="WIA20827.1"/>
    </source>
</evidence>
<dbReference type="Proteomes" id="UP001244341">
    <property type="component" value="Chromosome 12b"/>
</dbReference>
<keyword evidence="2" id="KW-1185">Reference proteome</keyword>
<organism evidence="1 2">
    <name type="scientific">Tetradesmus obliquus</name>
    <name type="common">Green alga</name>
    <name type="synonym">Acutodesmus obliquus</name>
    <dbReference type="NCBI Taxonomy" id="3088"/>
    <lineage>
        <taxon>Eukaryota</taxon>
        <taxon>Viridiplantae</taxon>
        <taxon>Chlorophyta</taxon>
        <taxon>core chlorophytes</taxon>
        <taxon>Chlorophyceae</taxon>
        <taxon>CS clade</taxon>
        <taxon>Sphaeropleales</taxon>
        <taxon>Scenedesmaceae</taxon>
        <taxon>Tetradesmus</taxon>
    </lineage>
</organism>
<dbReference type="SUPFAM" id="SSF50156">
    <property type="entry name" value="PDZ domain-like"/>
    <property type="match status" value="1"/>
</dbReference>
<evidence type="ECO:0000313" key="2">
    <source>
        <dbReference type="Proteomes" id="UP001244341"/>
    </source>
</evidence>
<name>A0ABY8UH24_TETOB</name>